<dbReference type="PANTHER" id="PTHR30373:SF2">
    <property type="entry name" value="UPF0603 PROTEIN YGCG"/>
    <property type="match status" value="1"/>
</dbReference>
<proteinExistence type="predicted"/>
<dbReference type="EMBL" id="CP086239">
    <property type="protein sequence ID" value="WAG59481.1"/>
    <property type="molecule type" value="Genomic_DNA"/>
</dbReference>
<keyword evidence="1" id="KW-1133">Transmembrane helix</keyword>
<name>A0AA47EIA2_9CLOT</name>
<gene>
    <name evidence="3" type="ORF">LL038_17835</name>
</gene>
<keyword evidence="1" id="KW-0812">Transmembrane</keyword>
<reference evidence="3" key="1">
    <citation type="submission" date="2021-11" db="EMBL/GenBank/DDBJ databases">
        <title>Clostridia strains as spoilage organisms.</title>
        <authorList>
            <person name="Wambui J."/>
            <person name="Stevens M.J.A."/>
            <person name="Stephan R."/>
        </authorList>
    </citation>
    <scope>NUCLEOTIDE SEQUENCE</scope>
    <source>
        <strain evidence="3">CF009</strain>
    </source>
</reference>
<feature type="transmembrane region" description="Helical" evidence="1">
    <location>
        <begin position="215"/>
        <end position="233"/>
    </location>
</feature>
<protein>
    <submittedName>
        <fullName evidence="3">TPM domain-containing protein</fullName>
    </submittedName>
</protein>
<dbReference type="Proteomes" id="UP001164733">
    <property type="component" value="Chromosome"/>
</dbReference>
<evidence type="ECO:0000313" key="3">
    <source>
        <dbReference type="EMBL" id="WAG59481.1"/>
    </source>
</evidence>
<dbReference type="PANTHER" id="PTHR30373">
    <property type="entry name" value="UPF0603 PROTEIN YGCG"/>
    <property type="match status" value="1"/>
</dbReference>
<evidence type="ECO:0000313" key="4">
    <source>
        <dbReference type="Proteomes" id="UP001164733"/>
    </source>
</evidence>
<keyword evidence="1" id="KW-0472">Membrane</keyword>
<dbReference type="AlphaFoldDB" id="A0AA47EIA2"/>
<evidence type="ECO:0000256" key="1">
    <source>
        <dbReference type="SAM" id="Phobius"/>
    </source>
</evidence>
<accession>A0AA47EIA2</accession>
<organism evidence="3 4">
    <name type="scientific">Clostridium estertheticum</name>
    <dbReference type="NCBI Taxonomy" id="238834"/>
    <lineage>
        <taxon>Bacteria</taxon>
        <taxon>Bacillati</taxon>
        <taxon>Bacillota</taxon>
        <taxon>Clostridia</taxon>
        <taxon>Eubacteriales</taxon>
        <taxon>Clostridiaceae</taxon>
        <taxon>Clostridium</taxon>
    </lineage>
</organism>
<sequence>MKNYIIKFIRKSCDFSWGISTKTKMKMRILFVGMLFLSQIMVMNIVNAQTKKIYPVASQLKYVNDYAKVLDSESTQYILSVGKELEGKTGAQAIVVVIDSLKDVPIETYATGIFREWGIGQKGKNNGLLILLSVKEKQWRVEVGTGLEGAVTDIYSSRVMNDYAVPKFKQGLYGEGLRASYSVLCDSVAKEYNVKLDKNISVPKQVQTQNIPGKGNGIVLIGFIVLIFLDFILNRGRVTRFMVTLLFWSSIGRRGGGNGGGFGGSGGGGFGGGSGGFGGGSSSGGGSSGGY</sequence>
<dbReference type="Pfam" id="PF04536">
    <property type="entry name" value="TPM_phosphatase"/>
    <property type="match status" value="1"/>
</dbReference>
<evidence type="ECO:0000259" key="2">
    <source>
        <dbReference type="Pfam" id="PF04536"/>
    </source>
</evidence>
<feature type="domain" description="TPM" evidence="2">
    <location>
        <begin position="63"/>
        <end position="182"/>
    </location>
</feature>
<dbReference type="InterPro" id="IPR007621">
    <property type="entry name" value="TPM_dom"/>
</dbReference>